<dbReference type="Gene3D" id="3.90.226.10">
    <property type="entry name" value="2-enoyl-CoA Hydratase, Chain A, domain 1"/>
    <property type="match status" value="1"/>
</dbReference>
<dbReference type="InterPro" id="IPR001753">
    <property type="entry name" value="Enoyl-CoA_hydra/iso"/>
</dbReference>
<dbReference type="Gene3D" id="1.10.12.10">
    <property type="entry name" value="Lyase 2-enoyl-coa Hydratase, Chain A, domain 2"/>
    <property type="match status" value="1"/>
</dbReference>
<gene>
    <name evidence="3" type="primary">paaG_2</name>
    <name evidence="3" type="ORF">Vau01_012190</name>
</gene>
<dbReference type="EMBL" id="BOPG01000009">
    <property type="protein sequence ID" value="GIJ53703.1"/>
    <property type="molecule type" value="Genomic_DNA"/>
</dbReference>
<reference evidence="3" key="1">
    <citation type="submission" date="2021-01" db="EMBL/GenBank/DDBJ databases">
        <title>Whole genome shotgun sequence of Virgisporangium aurantiacum NBRC 16421.</title>
        <authorList>
            <person name="Komaki H."/>
            <person name="Tamura T."/>
        </authorList>
    </citation>
    <scope>NUCLEOTIDE SEQUENCE</scope>
    <source>
        <strain evidence="3">NBRC 16421</strain>
    </source>
</reference>
<dbReference type="InterPro" id="IPR014748">
    <property type="entry name" value="Enoyl-CoA_hydra_C"/>
</dbReference>
<sequence>MTLLVEKDGAVTTLTLNRPDALNALDVPLKLALKAAVDEIAADRTCRAVVLTGAGRAFCVGQDLREHVAALDGPDPLSTVTEHYNPLVLALTGLDRPVVAAVRGVAAGAGASLALLADFRVGGPKTGFLMAFANVGLAADSGASWTLPRIVGHAKATELLMLAEPVDAAESHRLGLLSYLVDDDEKVLPRAQELAARLASGPTVALGQIKRELAAAATATLADALAVEAEAQAACGGTQDHRAATTAFVNKQRPQFTGA</sequence>
<dbReference type="AlphaFoldDB" id="A0A8J3YZT4"/>
<name>A0A8J3YZT4_9ACTN</name>
<protein>
    <submittedName>
        <fullName evidence="3">Enoyl-CoA hydratase</fullName>
    </submittedName>
</protein>
<dbReference type="PROSITE" id="PS00166">
    <property type="entry name" value="ENOYL_COA_HYDRATASE"/>
    <property type="match status" value="1"/>
</dbReference>
<organism evidence="3 4">
    <name type="scientific">Virgisporangium aurantiacum</name>
    <dbReference type="NCBI Taxonomy" id="175570"/>
    <lineage>
        <taxon>Bacteria</taxon>
        <taxon>Bacillati</taxon>
        <taxon>Actinomycetota</taxon>
        <taxon>Actinomycetes</taxon>
        <taxon>Micromonosporales</taxon>
        <taxon>Micromonosporaceae</taxon>
        <taxon>Virgisporangium</taxon>
    </lineage>
</organism>
<dbReference type="RefSeq" id="WP_203988167.1">
    <property type="nucleotide sequence ID" value="NZ_BOPG01000009.1"/>
</dbReference>
<keyword evidence="4" id="KW-1185">Reference proteome</keyword>
<dbReference type="PANTHER" id="PTHR43459:SF1">
    <property type="entry name" value="EG:BACN32G11.4 PROTEIN"/>
    <property type="match status" value="1"/>
</dbReference>
<comment type="similarity">
    <text evidence="1 2">Belongs to the enoyl-CoA hydratase/isomerase family.</text>
</comment>
<evidence type="ECO:0000313" key="4">
    <source>
        <dbReference type="Proteomes" id="UP000612585"/>
    </source>
</evidence>
<proteinExistence type="inferred from homology"/>
<evidence type="ECO:0000313" key="3">
    <source>
        <dbReference type="EMBL" id="GIJ53703.1"/>
    </source>
</evidence>
<dbReference type="InterPro" id="IPR018376">
    <property type="entry name" value="Enoyl-CoA_hyd/isom_CS"/>
</dbReference>
<dbReference type="PANTHER" id="PTHR43459">
    <property type="entry name" value="ENOYL-COA HYDRATASE"/>
    <property type="match status" value="1"/>
</dbReference>
<dbReference type="Pfam" id="PF00378">
    <property type="entry name" value="ECH_1"/>
    <property type="match status" value="1"/>
</dbReference>
<comment type="caution">
    <text evidence="3">The sequence shown here is derived from an EMBL/GenBank/DDBJ whole genome shotgun (WGS) entry which is preliminary data.</text>
</comment>
<dbReference type="InterPro" id="IPR029045">
    <property type="entry name" value="ClpP/crotonase-like_dom_sf"/>
</dbReference>
<dbReference type="CDD" id="cd06558">
    <property type="entry name" value="crotonase-like"/>
    <property type="match status" value="1"/>
</dbReference>
<dbReference type="GO" id="GO:0003824">
    <property type="term" value="F:catalytic activity"/>
    <property type="evidence" value="ECO:0007669"/>
    <property type="project" value="InterPro"/>
</dbReference>
<dbReference type="Proteomes" id="UP000612585">
    <property type="component" value="Unassembled WGS sequence"/>
</dbReference>
<dbReference type="SUPFAM" id="SSF52096">
    <property type="entry name" value="ClpP/crotonase"/>
    <property type="match status" value="1"/>
</dbReference>
<evidence type="ECO:0000256" key="1">
    <source>
        <dbReference type="ARBA" id="ARBA00005254"/>
    </source>
</evidence>
<accession>A0A8J3YZT4</accession>
<evidence type="ECO:0000256" key="2">
    <source>
        <dbReference type="RuleBase" id="RU003707"/>
    </source>
</evidence>